<feature type="region of interest" description="Disordered" evidence="11">
    <location>
        <begin position="134"/>
        <end position="158"/>
    </location>
</feature>
<evidence type="ECO:0000256" key="5">
    <source>
        <dbReference type="ARBA" id="ARBA00022598"/>
    </source>
</evidence>
<reference evidence="13" key="2">
    <citation type="journal article" date="2021" name="PeerJ">
        <title>Extensive microbial diversity within the chicken gut microbiome revealed by metagenomics and culture.</title>
        <authorList>
            <person name="Gilroy R."/>
            <person name="Ravi A."/>
            <person name="Getino M."/>
            <person name="Pursley I."/>
            <person name="Horton D.L."/>
            <person name="Alikhan N.F."/>
            <person name="Baker D."/>
            <person name="Gharbi K."/>
            <person name="Hall N."/>
            <person name="Watson M."/>
            <person name="Adriaenssens E.M."/>
            <person name="Foster-Nyarko E."/>
            <person name="Jarju S."/>
            <person name="Secka A."/>
            <person name="Antonio M."/>
            <person name="Oren A."/>
            <person name="Chaudhuri R.R."/>
            <person name="La Ragione R."/>
            <person name="Hildebrand F."/>
            <person name="Pallen M.J."/>
        </authorList>
    </citation>
    <scope>NUCLEOTIDE SEQUENCE</scope>
    <source>
        <strain evidence="13">B3-4054</strain>
    </source>
</reference>
<dbReference type="Pfam" id="PF01425">
    <property type="entry name" value="Amidase"/>
    <property type="match status" value="1"/>
</dbReference>
<evidence type="ECO:0000256" key="10">
    <source>
        <dbReference type="HAMAP-Rule" id="MF_00120"/>
    </source>
</evidence>
<dbReference type="PANTHER" id="PTHR11895:SF151">
    <property type="entry name" value="GLUTAMYL-TRNA(GLN) AMIDOTRANSFERASE SUBUNIT A"/>
    <property type="match status" value="1"/>
</dbReference>
<dbReference type="NCBIfam" id="TIGR00132">
    <property type="entry name" value="gatA"/>
    <property type="match status" value="1"/>
</dbReference>
<organism evidence="13 14">
    <name type="scientific">Candidatus Avitreponema avistercoris</name>
    <dbReference type="NCBI Taxonomy" id="2840705"/>
    <lineage>
        <taxon>Bacteria</taxon>
        <taxon>Pseudomonadati</taxon>
        <taxon>Spirochaetota</taxon>
        <taxon>Spirochaetia</taxon>
        <taxon>Spirochaetales</taxon>
        <taxon>Candidatus Avitreponema</taxon>
    </lineage>
</organism>
<dbReference type="GO" id="GO:0006412">
    <property type="term" value="P:translation"/>
    <property type="evidence" value="ECO:0007669"/>
    <property type="project" value="UniProtKB-UniRule"/>
</dbReference>
<evidence type="ECO:0000259" key="12">
    <source>
        <dbReference type="Pfam" id="PF01425"/>
    </source>
</evidence>
<dbReference type="AlphaFoldDB" id="A0A9D9EKN8"/>
<feature type="active site" description="Acyl-ester intermediate" evidence="10">
    <location>
        <position position="179"/>
    </location>
</feature>
<feature type="active site" description="Charge relay system" evidence="10">
    <location>
        <position position="80"/>
    </location>
</feature>
<keyword evidence="5 10" id="KW-0436">Ligase</keyword>
<comment type="subunit">
    <text evidence="2 10">Heterotrimer of A, B and C subunits.</text>
</comment>
<evidence type="ECO:0000256" key="4">
    <source>
        <dbReference type="ARBA" id="ARBA00014428"/>
    </source>
</evidence>
<evidence type="ECO:0000313" key="13">
    <source>
        <dbReference type="EMBL" id="MBO8449622.1"/>
    </source>
</evidence>
<comment type="similarity">
    <text evidence="1 10">Belongs to the amidase family. GatA subfamily.</text>
</comment>
<evidence type="ECO:0000256" key="3">
    <source>
        <dbReference type="ARBA" id="ARBA00012739"/>
    </source>
</evidence>
<dbReference type="HAMAP" id="MF_00120">
    <property type="entry name" value="GatA"/>
    <property type="match status" value="1"/>
</dbReference>
<dbReference type="GO" id="GO:0050567">
    <property type="term" value="F:glutaminyl-tRNA synthase (glutamine-hydrolyzing) activity"/>
    <property type="evidence" value="ECO:0007669"/>
    <property type="project" value="UniProtKB-UniRule"/>
</dbReference>
<reference evidence="13" key="1">
    <citation type="submission" date="2020-10" db="EMBL/GenBank/DDBJ databases">
        <authorList>
            <person name="Gilroy R."/>
        </authorList>
    </citation>
    <scope>NUCLEOTIDE SEQUENCE</scope>
    <source>
        <strain evidence="13">B3-4054</strain>
    </source>
</reference>
<evidence type="ECO:0000313" key="14">
    <source>
        <dbReference type="Proteomes" id="UP000823616"/>
    </source>
</evidence>
<keyword evidence="7 10" id="KW-0067">ATP-binding</keyword>
<dbReference type="InterPro" id="IPR020556">
    <property type="entry name" value="Amidase_CS"/>
</dbReference>
<accession>A0A9D9EKN8</accession>
<dbReference type="InterPro" id="IPR023631">
    <property type="entry name" value="Amidase_dom"/>
</dbReference>
<feature type="compositionally biased region" description="Polar residues" evidence="11">
    <location>
        <begin position="134"/>
        <end position="145"/>
    </location>
</feature>
<dbReference type="PANTHER" id="PTHR11895">
    <property type="entry name" value="TRANSAMIDASE"/>
    <property type="match status" value="1"/>
</dbReference>
<proteinExistence type="inferred from homology"/>
<comment type="function">
    <text evidence="10">Allows the formation of correctly charged Gln-tRNA(Gln) through the transamidation of misacylated Glu-tRNA(Gln) in organisms which lack glutaminyl-tRNA synthetase. The reaction takes place in the presence of glutamine and ATP through an activated gamma-phospho-Glu-tRNA(Gln).</text>
</comment>
<dbReference type="SUPFAM" id="SSF75304">
    <property type="entry name" value="Amidase signature (AS) enzymes"/>
    <property type="match status" value="1"/>
</dbReference>
<dbReference type="InterPro" id="IPR000120">
    <property type="entry name" value="Amidase"/>
</dbReference>
<dbReference type="EMBL" id="JADIMS010000011">
    <property type="protein sequence ID" value="MBO8449622.1"/>
    <property type="molecule type" value="Genomic_DNA"/>
</dbReference>
<comment type="catalytic activity">
    <reaction evidence="9 10">
        <text>L-glutamyl-tRNA(Gln) + L-glutamine + ATP + H2O = L-glutaminyl-tRNA(Gln) + L-glutamate + ADP + phosphate + H(+)</text>
        <dbReference type="Rhea" id="RHEA:17521"/>
        <dbReference type="Rhea" id="RHEA-COMP:9681"/>
        <dbReference type="Rhea" id="RHEA-COMP:9684"/>
        <dbReference type="ChEBI" id="CHEBI:15377"/>
        <dbReference type="ChEBI" id="CHEBI:15378"/>
        <dbReference type="ChEBI" id="CHEBI:29985"/>
        <dbReference type="ChEBI" id="CHEBI:30616"/>
        <dbReference type="ChEBI" id="CHEBI:43474"/>
        <dbReference type="ChEBI" id="CHEBI:58359"/>
        <dbReference type="ChEBI" id="CHEBI:78520"/>
        <dbReference type="ChEBI" id="CHEBI:78521"/>
        <dbReference type="ChEBI" id="CHEBI:456216"/>
        <dbReference type="EC" id="6.3.5.7"/>
    </reaction>
</comment>
<protein>
    <recommendedName>
        <fullName evidence="4 10">Glutamyl-tRNA(Gln) amidotransferase subunit A</fullName>
        <shortName evidence="10">Glu-ADT subunit A</shortName>
        <ecNumber evidence="3 10">6.3.5.7</ecNumber>
    </recommendedName>
</protein>
<dbReference type="GO" id="GO:0030956">
    <property type="term" value="C:glutamyl-tRNA(Gln) amidotransferase complex"/>
    <property type="evidence" value="ECO:0007669"/>
    <property type="project" value="InterPro"/>
</dbReference>
<evidence type="ECO:0000256" key="6">
    <source>
        <dbReference type="ARBA" id="ARBA00022741"/>
    </source>
</evidence>
<evidence type="ECO:0000256" key="2">
    <source>
        <dbReference type="ARBA" id="ARBA00011123"/>
    </source>
</evidence>
<feature type="domain" description="Amidase" evidence="12">
    <location>
        <begin position="48"/>
        <end position="469"/>
    </location>
</feature>
<evidence type="ECO:0000256" key="8">
    <source>
        <dbReference type="ARBA" id="ARBA00022917"/>
    </source>
</evidence>
<dbReference type="PROSITE" id="PS00571">
    <property type="entry name" value="AMIDASES"/>
    <property type="match status" value="1"/>
</dbReference>
<sequence>MDICSLSAAEMLRLLARGELSSVEIVRAFRSSWEADCAAEKPLQGYIEWFGDAEEKAAAADAARASGSSAPLLGVPFAVKDNISVKGKACTCGSRILQGYVAPYHATVTERLLAAGAVPLGRTNMDEFAMGSSTEYSSYGPSRNPVNRDLTPGGSSGGSAAVVAGGQAPFALGTETGGSVRLPASYCGIYGLKPSYGTLSRYGVVAFGSSLDQVGILSRSADDAALVLSVMAGRDRRDDTSAALDVSGMTDLQPLDLKGVRIALPEEFVGGQGMDPQVAAVFRKACAWFESQGAVLSGVSIPVLEAAVSCYYVIALSEAASNLSRFDGIRYGLRRDPGEGYDELYVSTRSEGFGPEVKRRIVIGNYVLSTHFSGDCYKRAMSVRARIQQDVADVFASCDLILVPTSPAPAFALGSKVDDPLAMYLSDLFTTFVNLSRVPSLSVPMGKTAQGLPVGVQLCGPMFGEEKVLRTAKTWEVCGKPVFCGDGEV</sequence>
<name>A0A9D9EKN8_9SPIR</name>
<gene>
    <name evidence="10 13" type="primary">gatA</name>
    <name evidence="13" type="ORF">IAA96_00780</name>
</gene>
<feature type="active site" description="Charge relay system" evidence="10">
    <location>
        <position position="155"/>
    </location>
</feature>
<evidence type="ECO:0000256" key="1">
    <source>
        <dbReference type="ARBA" id="ARBA00008069"/>
    </source>
</evidence>
<dbReference type="GO" id="GO:0005524">
    <property type="term" value="F:ATP binding"/>
    <property type="evidence" value="ECO:0007669"/>
    <property type="project" value="UniProtKB-KW"/>
</dbReference>
<dbReference type="Gene3D" id="3.90.1300.10">
    <property type="entry name" value="Amidase signature (AS) domain"/>
    <property type="match status" value="1"/>
</dbReference>
<dbReference type="InterPro" id="IPR004412">
    <property type="entry name" value="GatA"/>
</dbReference>
<evidence type="ECO:0000256" key="11">
    <source>
        <dbReference type="SAM" id="MobiDB-lite"/>
    </source>
</evidence>
<keyword evidence="6 10" id="KW-0547">Nucleotide-binding</keyword>
<dbReference type="InterPro" id="IPR036928">
    <property type="entry name" value="AS_sf"/>
</dbReference>
<dbReference type="Proteomes" id="UP000823616">
    <property type="component" value="Unassembled WGS sequence"/>
</dbReference>
<comment type="caution">
    <text evidence="13">The sequence shown here is derived from an EMBL/GenBank/DDBJ whole genome shotgun (WGS) entry which is preliminary data.</text>
</comment>
<evidence type="ECO:0000256" key="7">
    <source>
        <dbReference type="ARBA" id="ARBA00022840"/>
    </source>
</evidence>
<evidence type="ECO:0000256" key="9">
    <source>
        <dbReference type="ARBA" id="ARBA00047407"/>
    </source>
</evidence>
<dbReference type="EC" id="6.3.5.7" evidence="3 10"/>
<keyword evidence="8 10" id="KW-0648">Protein biosynthesis</keyword>